<name>A0A9D4JUL2_DREPO</name>
<evidence type="ECO:0000313" key="3">
    <source>
        <dbReference type="EMBL" id="KAH3823519.1"/>
    </source>
</evidence>
<organism evidence="3 4">
    <name type="scientific">Dreissena polymorpha</name>
    <name type="common">Zebra mussel</name>
    <name type="synonym">Mytilus polymorpha</name>
    <dbReference type="NCBI Taxonomy" id="45954"/>
    <lineage>
        <taxon>Eukaryota</taxon>
        <taxon>Metazoa</taxon>
        <taxon>Spiralia</taxon>
        <taxon>Lophotrochozoa</taxon>
        <taxon>Mollusca</taxon>
        <taxon>Bivalvia</taxon>
        <taxon>Autobranchia</taxon>
        <taxon>Heteroconchia</taxon>
        <taxon>Euheterodonta</taxon>
        <taxon>Imparidentia</taxon>
        <taxon>Neoheterodontei</taxon>
        <taxon>Myida</taxon>
        <taxon>Dreissenoidea</taxon>
        <taxon>Dreissenidae</taxon>
        <taxon>Dreissena</taxon>
    </lineage>
</organism>
<dbReference type="Gene3D" id="2.60.40.10">
    <property type="entry name" value="Immunoglobulins"/>
    <property type="match status" value="1"/>
</dbReference>
<dbReference type="AlphaFoldDB" id="A0A9D4JUL2"/>
<keyword evidence="1" id="KW-0812">Transmembrane</keyword>
<reference evidence="3" key="2">
    <citation type="submission" date="2020-11" db="EMBL/GenBank/DDBJ databases">
        <authorList>
            <person name="McCartney M.A."/>
            <person name="Auch B."/>
            <person name="Kono T."/>
            <person name="Mallez S."/>
            <person name="Becker A."/>
            <person name="Gohl D.M."/>
            <person name="Silverstein K.A.T."/>
            <person name="Koren S."/>
            <person name="Bechman K.B."/>
            <person name="Herman A."/>
            <person name="Abrahante J.E."/>
            <person name="Garbe J."/>
        </authorList>
    </citation>
    <scope>NUCLEOTIDE SEQUENCE</scope>
    <source>
        <strain evidence="3">Duluth1</strain>
        <tissue evidence="3">Whole animal</tissue>
    </source>
</reference>
<keyword evidence="1" id="KW-0472">Membrane</keyword>
<dbReference type="SUPFAM" id="SSF49265">
    <property type="entry name" value="Fibronectin type III"/>
    <property type="match status" value="1"/>
</dbReference>
<dbReference type="InterPro" id="IPR032073">
    <property type="entry name" value="FNDC5_C"/>
</dbReference>
<accession>A0A9D4JUL2</accession>
<dbReference type="InterPro" id="IPR036116">
    <property type="entry name" value="FN3_sf"/>
</dbReference>
<dbReference type="Pfam" id="PF16066">
    <property type="entry name" value="DUF4808"/>
    <property type="match status" value="1"/>
</dbReference>
<dbReference type="CDD" id="cd00063">
    <property type="entry name" value="FN3"/>
    <property type="match status" value="1"/>
</dbReference>
<dbReference type="InterPro" id="IPR013783">
    <property type="entry name" value="Ig-like_fold"/>
</dbReference>
<protein>
    <recommendedName>
        <fullName evidence="2">Fibronectin type-III domain-containing protein</fullName>
    </recommendedName>
</protein>
<keyword evidence="4" id="KW-1185">Reference proteome</keyword>
<keyword evidence="1" id="KW-1133">Transmembrane helix</keyword>
<dbReference type="EMBL" id="JAIWYP010000005">
    <property type="protein sequence ID" value="KAH3823519.1"/>
    <property type="molecule type" value="Genomic_DNA"/>
</dbReference>
<evidence type="ECO:0000313" key="4">
    <source>
        <dbReference type="Proteomes" id="UP000828390"/>
    </source>
</evidence>
<sequence>MAEIMEYQVNIQREAQRATNLSVFIQGNTAFVDWSIEGDPDNVTGFELFYELVESSGTAIFTYGISRLQRTFRIIGLLPFNKYRIYMVTITDLGRRNQSEVVEFTTNNVTGIQFLESTARGIQLEEAIVLFIVVCLWACAMVLFVKQWDNIRILEPQEPRFKHSPKNLHTIRIVKKPQDSVIYKNYSRKMSLTMVEREKKLLRMNTVPIMESVSSLKALTSKYRSNLPTIEMEETSYMPPIEPIEEVTVINENSID</sequence>
<dbReference type="PROSITE" id="PS50853">
    <property type="entry name" value="FN3"/>
    <property type="match status" value="1"/>
</dbReference>
<evidence type="ECO:0000256" key="1">
    <source>
        <dbReference type="SAM" id="Phobius"/>
    </source>
</evidence>
<feature type="domain" description="Fibronectin type-III" evidence="2">
    <location>
        <begin position="12"/>
        <end position="109"/>
    </location>
</feature>
<dbReference type="Proteomes" id="UP000828390">
    <property type="component" value="Unassembled WGS sequence"/>
</dbReference>
<feature type="transmembrane region" description="Helical" evidence="1">
    <location>
        <begin position="127"/>
        <end position="145"/>
    </location>
</feature>
<reference evidence="3" key="1">
    <citation type="journal article" date="2019" name="bioRxiv">
        <title>The Genome of the Zebra Mussel, Dreissena polymorpha: A Resource for Invasive Species Research.</title>
        <authorList>
            <person name="McCartney M.A."/>
            <person name="Auch B."/>
            <person name="Kono T."/>
            <person name="Mallez S."/>
            <person name="Zhang Y."/>
            <person name="Obille A."/>
            <person name="Becker A."/>
            <person name="Abrahante J.E."/>
            <person name="Garbe J."/>
            <person name="Badalamenti J.P."/>
            <person name="Herman A."/>
            <person name="Mangelson H."/>
            <person name="Liachko I."/>
            <person name="Sullivan S."/>
            <person name="Sone E.D."/>
            <person name="Koren S."/>
            <person name="Silverstein K.A.T."/>
            <person name="Beckman K.B."/>
            <person name="Gohl D.M."/>
        </authorList>
    </citation>
    <scope>NUCLEOTIDE SEQUENCE</scope>
    <source>
        <strain evidence="3">Duluth1</strain>
        <tissue evidence="3">Whole animal</tissue>
    </source>
</reference>
<comment type="caution">
    <text evidence="3">The sequence shown here is derived from an EMBL/GenBank/DDBJ whole genome shotgun (WGS) entry which is preliminary data.</text>
</comment>
<proteinExistence type="predicted"/>
<evidence type="ECO:0000259" key="2">
    <source>
        <dbReference type="PROSITE" id="PS50853"/>
    </source>
</evidence>
<gene>
    <name evidence="3" type="ORF">DPMN_125325</name>
</gene>
<dbReference type="InterPro" id="IPR003961">
    <property type="entry name" value="FN3_dom"/>
</dbReference>